<name>A0ACC1PCR8_9PEZI</name>
<proteinExistence type="predicted"/>
<gene>
    <name evidence="1" type="ORF">NUW58_g3422</name>
</gene>
<accession>A0ACC1PCR8</accession>
<evidence type="ECO:0000313" key="2">
    <source>
        <dbReference type="Proteomes" id="UP001143856"/>
    </source>
</evidence>
<dbReference type="EMBL" id="JAPDGR010000517">
    <property type="protein sequence ID" value="KAJ2989541.1"/>
    <property type="molecule type" value="Genomic_DNA"/>
</dbReference>
<comment type="caution">
    <text evidence="1">The sequence shown here is derived from an EMBL/GenBank/DDBJ whole genome shotgun (WGS) entry which is preliminary data.</text>
</comment>
<evidence type="ECO:0000313" key="1">
    <source>
        <dbReference type="EMBL" id="KAJ2989541.1"/>
    </source>
</evidence>
<protein>
    <submittedName>
        <fullName evidence="1">Uncharacterized protein</fullName>
    </submittedName>
</protein>
<dbReference type="Proteomes" id="UP001143856">
    <property type="component" value="Unassembled WGS sequence"/>
</dbReference>
<organism evidence="1 2">
    <name type="scientific">Xylaria curta</name>
    <dbReference type="NCBI Taxonomy" id="42375"/>
    <lineage>
        <taxon>Eukaryota</taxon>
        <taxon>Fungi</taxon>
        <taxon>Dikarya</taxon>
        <taxon>Ascomycota</taxon>
        <taxon>Pezizomycotina</taxon>
        <taxon>Sordariomycetes</taxon>
        <taxon>Xylariomycetidae</taxon>
        <taxon>Xylariales</taxon>
        <taxon>Xylariaceae</taxon>
        <taxon>Xylaria</taxon>
    </lineage>
</organism>
<reference evidence="1" key="1">
    <citation type="submission" date="2022-10" db="EMBL/GenBank/DDBJ databases">
        <title>Genome Sequence of Xylaria curta.</title>
        <authorList>
            <person name="Buettner E."/>
        </authorList>
    </citation>
    <scope>NUCLEOTIDE SEQUENCE</scope>
    <source>
        <strain evidence="1">Babe10</strain>
    </source>
</reference>
<sequence>MALPAKTRRDYEDEVRSWGFSDVFTWTDSPYAGKETRLADRLWLRSNAYYSPHSHNGLTTHLIIDGQLTIIYPSDAAPTKTTYSAGDRIDVEARRVHEVWIGPQGCTMHRRNPYAVPATGDPEAAGADATLCATSTGFEFAVTEPKVT</sequence>
<keyword evidence="2" id="KW-1185">Reference proteome</keyword>